<gene>
    <name evidence="2" type="ORF">GCM10023342_31190</name>
</gene>
<reference evidence="3" key="1">
    <citation type="journal article" date="2019" name="Int. J. Syst. Evol. Microbiol.">
        <title>The Global Catalogue of Microorganisms (GCM) 10K type strain sequencing project: providing services to taxonomists for standard genome sequencing and annotation.</title>
        <authorList>
            <consortium name="The Broad Institute Genomics Platform"/>
            <consortium name="The Broad Institute Genome Sequencing Center for Infectious Disease"/>
            <person name="Wu L."/>
            <person name="Ma J."/>
        </authorList>
    </citation>
    <scope>NUCLEOTIDE SEQUENCE [LARGE SCALE GENOMIC DNA]</scope>
    <source>
        <strain evidence="3">JCM 18472</strain>
    </source>
</reference>
<dbReference type="PROSITE" id="PS51832">
    <property type="entry name" value="HD_GYP"/>
    <property type="match status" value="1"/>
</dbReference>
<dbReference type="EMBL" id="BAABKI010000050">
    <property type="protein sequence ID" value="GAA5179412.1"/>
    <property type="molecule type" value="Genomic_DNA"/>
</dbReference>
<dbReference type="InterPro" id="IPR052020">
    <property type="entry name" value="Cyclic_di-GMP/3'3'-cGAMP_PDE"/>
</dbReference>
<proteinExistence type="predicted"/>
<dbReference type="SUPFAM" id="SSF109604">
    <property type="entry name" value="HD-domain/PDEase-like"/>
    <property type="match status" value="1"/>
</dbReference>
<dbReference type="Pfam" id="PF13487">
    <property type="entry name" value="HD_5"/>
    <property type="match status" value="1"/>
</dbReference>
<dbReference type="PANTHER" id="PTHR45228">
    <property type="entry name" value="CYCLIC DI-GMP PHOSPHODIESTERASE TM_0186-RELATED"/>
    <property type="match status" value="1"/>
</dbReference>
<dbReference type="Proteomes" id="UP001500074">
    <property type="component" value="Unassembled WGS sequence"/>
</dbReference>
<comment type="caution">
    <text evidence="2">The sequence shown here is derived from an EMBL/GenBank/DDBJ whole genome shotgun (WGS) entry which is preliminary data.</text>
</comment>
<dbReference type="InterPro" id="IPR037522">
    <property type="entry name" value="HD_GYP_dom"/>
</dbReference>
<dbReference type="RefSeq" id="WP_051907459.1">
    <property type="nucleotide sequence ID" value="NZ_BAABKI010000050.1"/>
</dbReference>
<organism evidence="2 3">
    <name type="scientific">Modicisalibacter zincidurans</name>
    <dbReference type="NCBI Taxonomy" id="1178777"/>
    <lineage>
        <taxon>Bacteria</taxon>
        <taxon>Pseudomonadati</taxon>
        <taxon>Pseudomonadota</taxon>
        <taxon>Gammaproteobacteria</taxon>
        <taxon>Oceanospirillales</taxon>
        <taxon>Halomonadaceae</taxon>
        <taxon>Modicisalibacter</taxon>
    </lineage>
</organism>
<dbReference type="SMART" id="SM00471">
    <property type="entry name" value="HDc"/>
    <property type="match status" value="1"/>
</dbReference>
<dbReference type="Pfam" id="PF07238">
    <property type="entry name" value="PilZ"/>
    <property type="match status" value="1"/>
</dbReference>
<evidence type="ECO:0000313" key="3">
    <source>
        <dbReference type="Proteomes" id="UP001500074"/>
    </source>
</evidence>
<feature type="domain" description="HD-GYP" evidence="1">
    <location>
        <begin position="314"/>
        <end position="510"/>
    </location>
</feature>
<evidence type="ECO:0000259" key="1">
    <source>
        <dbReference type="PROSITE" id="PS51832"/>
    </source>
</evidence>
<keyword evidence="3" id="KW-1185">Reference proteome</keyword>
<evidence type="ECO:0000313" key="2">
    <source>
        <dbReference type="EMBL" id="GAA5179412.1"/>
    </source>
</evidence>
<dbReference type="SUPFAM" id="SSF141371">
    <property type="entry name" value="PilZ domain-like"/>
    <property type="match status" value="1"/>
</dbReference>
<dbReference type="InterPro" id="IPR003607">
    <property type="entry name" value="HD/PDEase_dom"/>
</dbReference>
<protein>
    <recommendedName>
        <fullName evidence="1">HD-GYP domain-containing protein</fullName>
    </recommendedName>
</protein>
<dbReference type="InterPro" id="IPR009875">
    <property type="entry name" value="PilZ_domain"/>
</dbReference>
<sequence>MESISETPNSVVEHERELAALLEELSQPGDVSLVFEGDDGSAEPISVLLVAIEPQARLILDVTAAPEAVGGLRAERPFRLTGQAQGAMVATPPLTATPLDGVAGRVRFACGYPERLDVWHRRNAFRAELGPGMAVTIEMDLASKDKTVHGELVNLSLGGCLIRLPLGEAVDLTQGEPLKRLEATFPSGQRFTTPGEVRHVQADDRWQQAMVGFAFDEATPRLERQVWFLVKEIERERARTGIEGKSLSPSALFKASDKAPEASVSKAVKPRYATPMARRLTKVADFLNGQMLLLKQGRPIDSALLSHNADLLLGLLEEDREALLFASICLVREPAVVQHGLAVAIRLADLLDTRSAPRELRKAILAAAMIHDLGKALLPDSLLESRELDAEQRAQLHQHVGWLAARAGDCRWLDAGVFANVALDINERLDGSGYPDGKRGEALPELSRMAAVVDAIDAMGRARADRAAWSTAAIYRHLLAQGQAYDVQWVQRYVRHFGIHPIGSLVRYSSGAVAWIHRLDAQRQPALVHVVRNHYSPNKRIDQWTQGREIAQLGRIEAGLDPATEVLRPV</sequence>
<dbReference type="Gene3D" id="1.10.3210.10">
    <property type="entry name" value="Hypothetical protein af1432"/>
    <property type="match status" value="1"/>
</dbReference>
<name>A0ABP9RK93_9GAMM</name>
<dbReference type="Gene3D" id="2.40.10.220">
    <property type="entry name" value="predicted glycosyltransferase like domains"/>
    <property type="match status" value="1"/>
</dbReference>
<accession>A0ABP9RK93</accession>
<dbReference type="CDD" id="cd00077">
    <property type="entry name" value="HDc"/>
    <property type="match status" value="1"/>
</dbReference>